<keyword evidence="2" id="KW-1185">Reference proteome</keyword>
<gene>
    <name evidence="1" type="ORF">CCMP2556_LOCUS582</name>
</gene>
<sequence>TTMKTISTVYRPNAFNNLHMLKCKLELSPDLNASEWLDSIGKGALKQLYGFSKAEADATITIFRHLTPPVVDLLSKAAARYGMTRGPFSHQSLSAPALRLNYEPDTNDGMVKEWDMRNRESTLMLMVQRLIHDWEETPSQVRKSASVDSIAELQKICRAFEIISAQFQSMLPSAIVEDSMKTINESFHRWAYDDTLALLAETRPVPLDPTSIGEMALILERHQQEMANAQLKRRKELKAQLDVATYDSLNNDLATDASKLMNYYKEFNAVKDSWAQRVLNHKRLRHQKGLKFIKELMDGQLLLCVLDFGQTPSADVMETMIKTASLFCHQSEDHAALVVYPALIASQATHAHLKACRQLEDSLLKYALDPRQDISVHFSMSERHASDTRPLYSKMKLCYSTKMSAKNTWLTSTCCQENGGCINDVPMCRPKDLRTKYRSELGPVEAKLSPLERATQRGPEACKTILQCLMGGLNMDVSCKLVVIDLYCREGDWLDGCLELQHLWRTEASPENPMVAYLTMFKKEQKSERCEEAETLIAEVTSKLMSTVWENHHAAGQKEPESTAEDIVSKPELTLFTWKGLKAELPQMVKDQFKDSSAEMRIKWNTTFKEVLDKIQNSSSGTFLAERTEAAAPGDEEKILTTPDFSVPPAPHNVQQVLGLETVDASDFVHTHTLYTARATKTLPELILQRDFTLWMRVDPQVHGESLEFKPTAIFGFNTGPFASADRSTLDRKQSLVWEVNSDVTLVAWGEEKALVPLCQTVHDTLTGENIPDVGIQFHEVSPAVTMKEGVEKQPYCRMNISTGEETLIFTPDPLQGEEASSTVVKRAAFGATLVTRLDQLNSDNFKVVWDCVLVKNSKAPYIRPVRPRLWSLGKIQMESGKMYKIA</sequence>
<name>A0ABP0H9D9_9DINO</name>
<feature type="non-terminal residue" evidence="1">
    <location>
        <position position="1"/>
    </location>
</feature>
<organism evidence="1 2">
    <name type="scientific">Durusdinium trenchii</name>
    <dbReference type="NCBI Taxonomy" id="1381693"/>
    <lineage>
        <taxon>Eukaryota</taxon>
        <taxon>Sar</taxon>
        <taxon>Alveolata</taxon>
        <taxon>Dinophyceae</taxon>
        <taxon>Suessiales</taxon>
        <taxon>Symbiodiniaceae</taxon>
        <taxon>Durusdinium</taxon>
    </lineage>
</organism>
<evidence type="ECO:0000313" key="2">
    <source>
        <dbReference type="Proteomes" id="UP001642484"/>
    </source>
</evidence>
<reference evidence="1 2" key="1">
    <citation type="submission" date="2024-02" db="EMBL/GenBank/DDBJ databases">
        <authorList>
            <person name="Chen Y."/>
            <person name="Shah S."/>
            <person name="Dougan E. K."/>
            <person name="Thang M."/>
            <person name="Chan C."/>
        </authorList>
    </citation>
    <scope>NUCLEOTIDE SEQUENCE [LARGE SCALE GENOMIC DNA]</scope>
</reference>
<proteinExistence type="predicted"/>
<dbReference type="EMBL" id="CAXAMN010000138">
    <property type="protein sequence ID" value="CAK8986655.1"/>
    <property type="molecule type" value="Genomic_DNA"/>
</dbReference>
<protein>
    <submittedName>
        <fullName evidence="1">Uncharacterized protein</fullName>
    </submittedName>
</protein>
<accession>A0ABP0H9D9</accession>
<dbReference type="Proteomes" id="UP001642484">
    <property type="component" value="Unassembled WGS sequence"/>
</dbReference>
<evidence type="ECO:0000313" key="1">
    <source>
        <dbReference type="EMBL" id="CAK8986655.1"/>
    </source>
</evidence>
<comment type="caution">
    <text evidence="1">The sequence shown here is derived from an EMBL/GenBank/DDBJ whole genome shotgun (WGS) entry which is preliminary data.</text>
</comment>